<dbReference type="EMBL" id="FOHQ01000010">
    <property type="protein sequence ID" value="SET11657.1"/>
    <property type="molecule type" value="Genomic_DNA"/>
</dbReference>
<dbReference type="InterPro" id="IPR009563">
    <property type="entry name" value="SSSCA1"/>
</dbReference>
<keyword evidence="2" id="KW-1185">Reference proteome</keyword>
<name>A0A1I0BX33_9EURY</name>
<gene>
    <name evidence="1" type="ORF">SAMN04488587_0021</name>
</gene>
<protein>
    <submittedName>
        <fullName evidence="1">UPF0148 protein</fullName>
    </submittedName>
</protein>
<dbReference type="Pfam" id="PF06677">
    <property type="entry name" value="Auto_anti-p27"/>
    <property type="match status" value="1"/>
</dbReference>
<accession>A0A1I0BX33</accession>
<proteinExistence type="predicted"/>
<reference evidence="2" key="1">
    <citation type="submission" date="2016-10" db="EMBL/GenBank/DDBJ databases">
        <authorList>
            <person name="Varghese N."/>
            <person name="Submissions S."/>
        </authorList>
    </citation>
    <scope>NUCLEOTIDE SEQUENCE [LARGE SCALE GENOMIC DNA]</scope>
    <source>
        <strain evidence="2">SLH 33</strain>
    </source>
</reference>
<evidence type="ECO:0000313" key="2">
    <source>
        <dbReference type="Proteomes" id="UP000243338"/>
    </source>
</evidence>
<organism evidence="1 2">
    <name type="scientific">Methanococcoides vulcani</name>
    <dbReference type="NCBI Taxonomy" id="1353158"/>
    <lineage>
        <taxon>Archaea</taxon>
        <taxon>Methanobacteriati</taxon>
        <taxon>Methanobacteriota</taxon>
        <taxon>Stenosarchaea group</taxon>
        <taxon>Methanomicrobia</taxon>
        <taxon>Methanosarcinales</taxon>
        <taxon>Methanosarcinaceae</taxon>
        <taxon>Methanococcoides</taxon>
    </lineage>
</organism>
<dbReference type="STRING" id="1353158.SAMN04488587_0021"/>
<dbReference type="AlphaFoldDB" id="A0A1I0BX33"/>
<evidence type="ECO:0000313" key="1">
    <source>
        <dbReference type="EMBL" id="SET11657.1"/>
    </source>
</evidence>
<sequence length="162" mass="17654">MSDSDDKIKQISRLLELGGTMLAQHCTTCGAPMFRYHGDVLCPLCQGEGVGTDMASQEQMMRPEASTVPQKAAGHGVTTFSEPAGQLSADQVPISFASPDVRSESVPTSPIKHVEGMGSVADMLKMKLESIASLIQSENDPRRIREYLEIMEKCLDILERLN</sequence>
<dbReference type="OrthoDB" id="26305at2157"/>
<dbReference type="Proteomes" id="UP000243338">
    <property type="component" value="Unassembled WGS sequence"/>
</dbReference>
<dbReference type="RefSeq" id="WP_091690887.1">
    <property type="nucleotide sequence ID" value="NZ_CAAGSJ010000011.1"/>
</dbReference>